<dbReference type="AlphaFoldDB" id="A0AAE0ZWD9"/>
<evidence type="ECO:0000259" key="3">
    <source>
        <dbReference type="SMART" id="SM00737"/>
    </source>
</evidence>
<protein>
    <recommendedName>
        <fullName evidence="3">MD-2-related lipid-recognition domain-containing protein</fullName>
    </recommendedName>
</protein>
<dbReference type="Pfam" id="PF02221">
    <property type="entry name" value="E1_DerP2_DerF2"/>
    <property type="match status" value="1"/>
</dbReference>
<dbReference type="InterPro" id="IPR028996">
    <property type="entry name" value="GM2-AP"/>
</dbReference>
<name>A0AAE0ZWD9_9GAST</name>
<dbReference type="PANTHER" id="PTHR17357:SF0">
    <property type="entry name" value="GANGLIOSIDE GM2 ACTIVATOR"/>
    <property type="match status" value="1"/>
</dbReference>
<gene>
    <name evidence="4" type="ORF">RRG08_024572</name>
</gene>
<dbReference type="Gene3D" id="2.70.220.10">
    <property type="entry name" value="Ganglioside GM2 activator"/>
    <property type="match status" value="1"/>
</dbReference>
<dbReference type="GO" id="GO:0005319">
    <property type="term" value="F:lipid transporter activity"/>
    <property type="evidence" value="ECO:0007669"/>
    <property type="project" value="TreeGrafter"/>
</dbReference>
<dbReference type="EMBL" id="JAWDGP010003173">
    <property type="protein sequence ID" value="KAK3776795.1"/>
    <property type="molecule type" value="Genomic_DNA"/>
</dbReference>
<reference evidence="4" key="1">
    <citation type="journal article" date="2023" name="G3 (Bethesda)">
        <title>A reference genome for the long-term kleptoplast-retaining sea slug Elysia crispata morphotype clarki.</title>
        <authorList>
            <person name="Eastman K.E."/>
            <person name="Pendleton A.L."/>
            <person name="Shaikh M.A."/>
            <person name="Suttiyut T."/>
            <person name="Ogas R."/>
            <person name="Tomko P."/>
            <person name="Gavelis G."/>
            <person name="Widhalm J.R."/>
            <person name="Wisecaver J.H."/>
        </authorList>
    </citation>
    <scope>NUCLEOTIDE SEQUENCE</scope>
    <source>
        <strain evidence="4">ECLA1</strain>
    </source>
</reference>
<keyword evidence="5" id="KW-1185">Reference proteome</keyword>
<feature type="chain" id="PRO_5042134672" description="MD-2-related lipid-recognition domain-containing protein" evidence="2">
    <location>
        <begin position="21"/>
        <end position="202"/>
    </location>
</feature>
<dbReference type="GO" id="GO:0006689">
    <property type="term" value="P:ganglioside catabolic process"/>
    <property type="evidence" value="ECO:0007669"/>
    <property type="project" value="InterPro"/>
</dbReference>
<feature type="domain" description="MD-2-related lipid-recognition" evidence="3">
    <location>
        <begin position="54"/>
        <end position="199"/>
    </location>
</feature>
<feature type="signal peptide" evidence="2">
    <location>
        <begin position="1"/>
        <end position="20"/>
    </location>
</feature>
<dbReference type="SUPFAM" id="SSF63707">
    <property type="entry name" value="Ganglioside M2 (gm2) activator"/>
    <property type="match status" value="1"/>
</dbReference>
<dbReference type="Proteomes" id="UP001283361">
    <property type="component" value="Unassembled WGS sequence"/>
</dbReference>
<comment type="caution">
    <text evidence="4">The sequence shown here is derived from an EMBL/GenBank/DDBJ whole genome shotgun (WGS) entry which is preliminary data.</text>
</comment>
<dbReference type="GO" id="GO:0009898">
    <property type="term" value="C:cytoplasmic side of plasma membrane"/>
    <property type="evidence" value="ECO:0007669"/>
    <property type="project" value="TreeGrafter"/>
</dbReference>
<accession>A0AAE0ZWD9</accession>
<organism evidence="4 5">
    <name type="scientific">Elysia crispata</name>
    <name type="common">lettuce slug</name>
    <dbReference type="NCBI Taxonomy" id="231223"/>
    <lineage>
        <taxon>Eukaryota</taxon>
        <taxon>Metazoa</taxon>
        <taxon>Spiralia</taxon>
        <taxon>Lophotrochozoa</taxon>
        <taxon>Mollusca</taxon>
        <taxon>Gastropoda</taxon>
        <taxon>Heterobranchia</taxon>
        <taxon>Euthyneura</taxon>
        <taxon>Panpulmonata</taxon>
        <taxon>Sacoglossa</taxon>
        <taxon>Placobranchoidea</taxon>
        <taxon>Plakobranchidae</taxon>
        <taxon>Elysia</taxon>
    </lineage>
</organism>
<dbReference type="InterPro" id="IPR036846">
    <property type="entry name" value="GM2-AP_sf"/>
</dbReference>
<evidence type="ECO:0000256" key="1">
    <source>
        <dbReference type="ARBA" id="ARBA00022729"/>
    </source>
</evidence>
<proteinExistence type="predicted"/>
<dbReference type="PANTHER" id="PTHR17357">
    <property type="entry name" value="GM2 GANGLIOSIDE ACTIVATOR PROTEIN"/>
    <property type="match status" value="1"/>
</dbReference>
<evidence type="ECO:0000313" key="5">
    <source>
        <dbReference type="Proteomes" id="UP001283361"/>
    </source>
</evidence>
<dbReference type="InterPro" id="IPR003172">
    <property type="entry name" value="ML_dom"/>
</dbReference>
<dbReference type="SMART" id="SM00737">
    <property type="entry name" value="ML"/>
    <property type="match status" value="1"/>
</dbReference>
<sequence length="202" mass="22499">MGRNLVFFATIFLCLDLNLARLDGSLTNLQDVIRSTSLKYQDQVTRGQVNRFQYINCGHPETDVFNLTSLVISPNPIQLPGTATISAGFKFRVTARSPIKLQVDFYRYVLGSWLKIPCVAEIGSCTYDDICEFLDLIPVCPHQLVEAGIPCKCPFEQGTYTLPESKFVVPFPILPSGDYKIHSVYTNGESPGACLELYFSIA</sequence>
<keyword evidence="1 2" id="KW-0732">Signal</keyword>
<evidence type="ECO:0000313" key="4">
    <source>
        <dbReference type="EMBL" id="KAK3776795.1"/>
    </source>
</evidence>
<dbReference type="GO" id="GO:0008047">
    <property type="term" value="F:enzyme activator activity"/>
    <property type="evidence" value="ECO:0007669"/>
    <property type="project" value="InterPro"/>
</dbReference>
<evidence type="ECO:0000256" key="2">
    <source>
        <dbReference type="SAM" id="SignalP"/>
    </source>
</evidence>